<dbReference type="OrthoDB" id="6676846at2759"/>
<dbReference type="Proteomes" id="UP001152888">
    <property type="component" value="Unassembled WGS sequence"/>
</dbReference>
<comment type="caution">
    <text evidence="2">The sequence shown here is derived from an EMBL/GenBank/DDBJ whole genome shotgun (WGS) entry which is preliminary data.</text>
</comment>
<evidence type="ECO:0000313" key="3">
    <source>
        <dbReference type="Proteomes" id="UP001152888"/>
    </source>
</evidence>
<organism evidence="2 3">
    <name type="scientific">Acanthoscelides obtectus</name>
    <name type="common">Bean weevil</name>
    <name type="synonym">Bruchus obtectus</name>
    <dbReference type="NCBI Taxonomy" id="200917"/>
    <lineage>
        <taxon>Eukaryota</taxon>
        <taxon>Metazoa</taxon>
        <taxon>Ecdysozoa</taxon>
        <taxon>Arthropoda</taxon>
        <taxon>Hexapoda</taxon>
        <taxon>Insecta</taxon>
        <taxon>Pterygota</taxon>
        <taxon>Neoptera</taxon>
        <taxon>Endopterygota</taxon>
        <taxon>Coleoptera</taxon>
        <taxon>Polyphaga</taxon>
        <taxon>Cucujiformia</taxon>
        <taxon>Chrysomeloidea</taxon>
        <taxon>Chrysomelidae</taxon>
        <taxon>Bruchinae</taxon>
        <taxon>Bruchini</taxon>
        <taxon>Acanthoscelides</taxon>
    </lineage>
</organism>
<keyword evidence="1" id="KW-0732">Signal</keyword>
<dbReference type="AlphaFoldDB" id="A0A9P0JKI1"/>
<proteinExistence type="predicted"/>
<name>A0A9P0JKI1_ACAOB</name>
<feature type="chain" id="PRO_5040427290" description="Salivary lipocalin" evidence="1">
    <location>
        <begin position="19"/>
        <end position="179"/>
    </location>
</feature>
<protein>
    <recommendedName>
        <fullName evidence="4">Salivary lipocalin</fullName>
    </recommendedName>
</protein>
<gene>
    <name evidence="2" type="ORF">ACAOBT_LOCUS937</name>
</gene>
<sequence>MWQFQVCFFTLFFGAAFSQCVYPNPASNLFLKKLLLNGKNWYAQQRFGVPTGFITEKCWKTSFHLSDIHLDTTVHPSTVYFDERNNKQETKIVANIIGLKNKYYIPYNNTDYMLTDIKITHNYVVSQVCDMSKGRSEVLIFTSQKRRNVWLILKATREASKFVKLPSPSTNTQCGKYPF</sequence>
<keyword evidence="3" id="KW-1185">Reference proteome</keyword>
<reference evidence="2" key="1">
    <citation type="submission" date="2022-03" db="EMBL/GenBank/DDBJ databases">
        <authorList>
            <person name="Sayadi A."/>
        </authorList>
    </citation>
    <scope>NUCLEOTIDE SEQUENCE</scope>
</reference>
<feature type="signal peptide" evidence="1">
    <location>
        <begin position="1"/>
        <end position="18"/>
    </location>
</feature>
<evidence type="ECO:0008006" key="4">
    <source>
        <dbReference type="Google" id="ProtNLM"/>
    </source>
</evidence>
<evidence type="ECO:0000256" key="1">
    <source>
        <dbReference type="SAM" id="SignalP"/>
    </source>
</evidence>
<evidence type="ECO:0000313" key="2">
    <source>
        <dbReference type="EMBL" id="CAH1955153.1"/>
    </source>
</evidence>
<dbReference type="EMBL" id="CAKOFQ010006658">
    <property type="protein sequence ID" value="CAH1955153.1"/>
    <property type="molecule type" value="Genomic_DNA"/>
</dbReference>
<accession>A0A9P0JKI1</accession>